<reference evidence="9 10" key="1">
    <citation type="submission" date="2015-03" db="EMBL/GenBank/DDBJ databases">
        <authorList>
            <person name="Hassan Y.I."/>
            <person name="Lepp D."/>
            <person name="Li X.-Z."/>
            <person name="Zhou T."/>
        </authorList>
    </citation>
    <scope>NUCLEOTIDE SEQUENCE [LARGE SCALE GENOMIC DNA]</scope>
    <source>
        <strain evidence="9 10">BD-c194</strain>
    </source>
</reference>
<evidence type="ECO:0000256" key="1">
    <source>
        <dbReference type="ARBA" id="ARBA00004651"/>
    </source>
</evidence>
<dbReference type="InterPro" id="IPR000515">
    <property type="entry name" value="MetI-like"/>
</dbReference>
<dbReference type="InterPro" id="IPR035906">
    <property type="entry name" value="MetI-like_sf"/>
</dbReference>
<dbReference type="PANTHER" id="PTHR43163:SF3">
    <property type="entry name" value="PEPTIDE ABC TRANSPORTER PERMEASE PROTEIN"/>
    <property type="match status" value="1"/>
</dbReference>
<evidence type="ECO:0000256" key="4">
    <source>
        <dbReference type="ARBA" id="ARBA00022692"/>
    </source>
</evidence>
<evidence type="ECO:0000256" key="5">
    <source>
        <dbReference type="ARBA" id="ARBA00022989"/>
    </source>
</evidence>
<evidence type="ECO:0000313" key="9">
    <source>
        <dbReference type="EMBL" id="KKB06895.1"/>
    </source>
</evidence>
<dbReference type="Gene3D" id="1.10.3720.10">
    <property type="entry name" value="MetI-like"/>
    <property type="match status" value="1"/>
</dbReference>
<dbReference type="CDD" id="cd06261">
    <property type="entry name" value="TM_PBP2"/>
    <property type="match status" value="1"/>
</dbReference>
<evidence type="ECO:0000256" key="7">
    <source>
        <dbReference type="RuleBase" id="RU363032"/>
    </source>
</evidence>
<dbReference type="PANTHER" id="PTHR43163">
    <property type="entry name" value="DIPEPTIDE TRANSPORT SYSTEM PERMEASE PROTEIN DPPB-RELATED"/>
    <property type="match status" value="1"/>
</dbReference>
<comment type="caution">
    <text evidence="9">The sequence shown here is derived from an EMBL/GenBank/DDBJ whole genome shotgun (WGS) entry which is preliminary data.</text>
</comment>
<dbReference type="RefSeq" id="WP_046110575.1">
    <property type="nucleotide sequence ID" value="NZ_JZEX01000192.1"/>
</dbReference>
<dbReference type="EMBL" id="JZEX01000192">
    <property type="protein sequence ID" value="KKB06895.1"/>
    <property type="molecule type" value="Genomic_DNA"/>
</dbReference>
<feature type="transmembrane region" description="Helical" evidence="7">
    <location>
        <begin position="139"/>
        <end position="164"/>
    </location>
</feature>
<feature type="transmembrane region" description="Helical" evidence="7">
    <location>
        <begin position="176"/>
        <end position="197"/>
    </location>
</feature>
<organism evidence="9 10">
    <name type="scientific">Devosia geojensis</name>
    <dbReference type="NCBI Taxonomy" id="443610"/>
    <lineage>
        <taxon>Bacteria</taxon>
        <taxon>Pseudomonadati</taxon>
        <taxon>Pseudomonadota</taxon>
        <taxon>Alphaproteobacteria</taxon>
        <taxon>Hyphomicrobiales</taxon>
        <taxon>Devosiaceae</taxon>
        <taxon>Devosia</taxon>
    </lineage>
</organism>
<accession>A0A0F5FE80</accession>
<evidence type="ECO:0000313" key="10">
    <source>
        <dbReference type="Proteomes" id="UP000033632"/>
    </source>
</evidence>
<keyword evidence="10" id="KW-1185">Reference proteome</keyword>
<dbReference type="PATRIC" id="fig|443610.3.peg.2467"/>
<keyword evidence="6 7" id="KW-0472">Membrane</keyword>
<evidence type="ECO:0000256" key="6">
    <source>
        <dbReference type="ARBA" id="ARBA00023136"/>
    </source>
</evidence>
<keyword evidence="2 7" id="KW-0813">Transport</keyword>
<dbReference type="Proteomes" id="UP000033632">
    <property type="component" value="Unassembled WGS sequence"/>
</dbReference>
<proteinExistence type="inferred from homology"/>
<dbReference type="PROSITE" id="PS50928">
    <property type="entry name" value="ABC_TM1"/>
    <property type="match status" value="1"/>
</dbReference>
<protein>
    <submittedName>
        <fullName evidence="9">Peptide ABC transporter</fullName>
    </submittedName>
</protein>
<sequence length="315" mass="33878">MLTYALKRLLLWIPSVVLVLLAVYALAFYGAGDPIKLIFLREPGGVAFDPVRIEAIREAAGLNRPFIVQFGNYIWNVLHGDFGNSLTSGRSVGRTIAAAAPVSIQLGLLAIVLTAIVAIPLGVIAALRQNTALDYAILGSALFLWAIPAYVAGPILMVLLIIILPGGSVPYGWGGLFDIRVILPLLVLSFHPIALIVRQTRSAVIEVLSEDFVRTAKAKGLPARKIVTRHILRPILTPVLTQLGLIMITLVNGAVFVELVFGLPGLGRLAIQALLNSDYPIILAVTLIASVLVMISNLLIDLAYPLLDPRAAERR</sequence>
<dbReference type="GO" id="GO:0055085">
    <property type="term" value="P:transmembrane transport"/>
    <property type="evidence" value="ECO:0007669"/>
    <property type="project" value="InterPro"/>
</dbReference>
<evidence type="ECO:0000259" key="8">
    <source>
        <dbReference type="PROSITE" id="PS50928"/>
    </source>
</evidence>
<feature type="transmembrane region" description="Helical" evidence="7">
    <location>
        <begin position="239"/>
        <end position="261"/>
    </location>
</feature>
<comment type="similarity">
    <text evidence="7">Belongs to the binding-protein-dependent transport system permease family.</text>
</comment>
<dbReference type="SUPFAM" id="SSF161098">
    <property type="entry name" value="MetI-like"/>
    <property type="match status" value="1"/>
</dbReference>
<dbReference type="STRING" id="443610.VE25_20725"/>
<comment type="subcellular location">
    <subcellularLocation>
        <location evidence="1 7">Cell membrane</location>
        <topology evidence="1 7">Multi-pass membrane protein</topology>
    </subcellularLocation>
</comment>
<feature type="domain" description="ABC transmembrane type-1" evidence="8">
    <location>
        <begin position="100"/>
        <end position="300"/>
    </location>
</feature>
<feature type="transmembrane region" description="Helical" evidence="7">
    <location>
        <begin position="9"/>
        <end position="31"/>
    </location>
</feature>
<keyword evidence="4 7" id="KW-0812">Transmembrane</keyword>
<evidence type="ECO:0000256" key="2">
    <source>
        <dbReference type="ARBA" id="ARBA00022448"/>
    </source>
</evidence>
<dbReference type="AlphaFoldDB" id="A0A0F5FE80"/>
<dbReference type="Pfam" id="PF00528">
    <property type="entry name" value="BPD_transp_1"/>
    <property type="match status" value="1"/>
</dbReference>
<dbReference type="OrthoDB" id="7956940at2"/>
<gene>
    <name evidence="9" type="ORF">VE25_20725</name>
</gene>
<feature type="transmembrane region" description="Helical" evidence="7">
    <location>
        <begin position="281"/>
        <end position="307"/>
    </location>
</feature>
<evidence type="ECO:0000256" key="3">
    <source>
        <dbReference type="ARBA" id="ARBA00022475"/>
    </source>
</evidence>
<name>A0A0F5FE80_9HYPH</name>
<keyword evidence="3" id="KW-1003">Cell membrane</keyword>
<dbReference type="GO" id="GO:0005886">
    <property type="term" value="C:plasma membrane"/>
    <property type="evidence" value="ECO:0007669"/>
    <property type="project" value="UniProtKB-SubCell"/>
</dbReference>
<feature type="transmembrane region" description="Helical" evidence="7">
    <location>
        <begin position="104"/>
        <end position="127"/>
    </location>
</feature>
<keyword evidence="5 7" id="KW-1133">Transmembrane helix</keyword>